<accession>A0ABV2PYG3</accession>
<organism evidence="2 3">
    <name type="scientific">Rhodanobacter soli</name>
    <dbReference type="NCBI Taxonomy" id="590609"/>
    <lineage>
        <taxon>Bacteria</taxon>
        <taxon>Pseudomonadati</taxon>
        <taxon>Pseudomonadota</taxon>
        <taxon>Gammaproteobacteria</taxon>
        <taxon>Lysobacterales</taxon>
        <taxon>Rhodanobacteraceae</taxon>
        <taxon>Rhodanobacter</taxon>
    </lineage>
</organism>
<dbReference type="EMBL" id="JBEPSD010000002">
    <property type="protein sequence ID" value="MET4570082.1"/>
    <property type="molecule type" value="Genomic_DNA"/>
</dbReference>
<evidence type="ECO:0000313" key="2">
    <source>
        <dbReference type="EMBL" id="MET4570082.1"/>
    </source>
</evidence>
<name>A0ABV2PYG3_9GAMM</name>
<comment type="caution">
    <text evidence="2">The sequence shown here is derived from an EMBL/GenBank/DDBJ whole genome shotgun (WGS) entry which is preliminary data.</text>
</comment>
<reference evidence="2 3" key="1">
    <citation type="submission" date="2024-06" db="EMBL/GenBank/DDBJ databases">
        <title>Sorghum-associated microbial communities from plants grown in Nebraska, USA.</title>
        <authorList>
            <person name="Schachtman D."/>
        </authorList>
    </citation>
    <scope>NUCLEOTIDE SEQUENCE [LARGE SCALE GENOMIC DNA]</scope>
    <source>
        <strain evidence="2 3">1757</strain>
    </source>
</reference>
<feature type="transmembrane region" description="Helical" evidence="1">
    <location>
        <begin position="113"/>
        <end position="134"/>
    </location>
</feature>
<keyword evidence="1" id="KW-0472">Membrane</keyword>
<feature type="transmembrane region" description="Helical" evidence="1">
    <location>
        <begin position="80"/>
        <end position="101"/>
    </location>
</feature>
<keyword evidence="3" id="KW-1185">Reference proteome</keyword>
<sequence>MKFDVKAAMARYKDAGVDELVRIAFVQSADFTQEAVYLAREELHGRGVDGPNHPLASHAAAALHEKDEAETTHAQLPANALVLILSFIFADLFAIVAALLYSSAGRKKATAQTWKAFFGWAARLIVFGLFMIPWGK</sequence>
<proteinExistence type="predicted"/>
<gene>
    <name evidence="2" type="ORF">ABIE04_002443</name>
</gene>
<evidence type="ECO:0000313" key="3">
    <source>
        <dbReference type="Proteomes" id="UP001549251"/>
    </source>
</evidence>
<keyword evidence="1" id="KW-0812">Transmembrane</keyword>
<evidence type="ECO:0000256" key="1">
    <source>
        <dbReference type="SAM" id="Phobius"/>
    </source>
</evidence>
<dbReference type="RefSeq" id="WP_354550487.1">
    <property type="nucleotide sequence ID" value="NZ_JBEPSD010000002.1"/>
</dbReference>
<dbReference type="Proteomes" id="UP001549251">
    <property type="component" value="Unassembled WGS sequence"/>
</dbReference>
<protein>
    <submittedName>
        <fullName evidence="2">Uncharacterized protein</fullName>
    </submittedName>
</protein>
<keyword evidence="1" id="KW-1133">Transmembrane helix</keyword>